<evidence type="ECO:0000313" key="2">
    <source>
        <dbReference type="Proteomes" id="UP000310017"/>
    </source>
</evidence>
<name>A0A5B7SR20_9FLAO</name>
<dbReference type="KEGG" id="asag:FGM00_11395"/>
<reference evidence="1 2" key="1">
    <citation type="submission" date="2019-05" db="EMBL/GenBank/DDBJ databases">
        <title>Genome sequencing of F202Z8.</title>
        <authorList>
            <person name="Kwon Y.M."/>
        </authorList>
    </citation>
    <scope>NUCLEOTIDE SEQUENCE [LARGE SCALE GENOMIC DNA]</scope>
    <source>
        <strain evidence="1 2">F202Z8</strain>
    </source>
</reference>
<keyword evidence="2" id="KW-1185">Reference proteome</keyword>
<proteinExistence type="predicted"/>
<accession>A0A5B7SR20</accession>
<evidence type="ECO:0000313" key="1">
    <source>
        <dbReference type="EMBL" id="QCX00682.1"/>
    </source>
</evidence>
<sequence>MNKNIPNESTEITQGVIELYDLLKGAINAKETTSKTAVATELMKEPNIINALESAVDILNASLDSDRERIESFKELLELDKAIVKGSQEDLDHILQTTPFDKNMVTRSTEVLSLDIKNRIKTEKAIDSTASKMANDSKILEFFQDIMPAQQQTVDIKPENLVDTALSSLKTPLNTERVLAQESKETLSAKINTSATLKSAKQQKKGM</sequence>
<gene>
    <name evidence="1" type="ORF">FGM00_11395</name>
</gene>
<dbReference type="Proteomes" id="UP000310017">
    <property type="component" value="Chromosome"/>
</dbReference>
<protein>
    <submittedName>
        <fullName evidence="1">Uncharacterized protein</fullName>
    </submittedName>
</protein>
<dbReference type="AlphaFoldDB" id="A0A5B7SR20"/>
<dbReference type="RefSeq" id="WP_138853027.1">
    <property type="nucleotide sequence ID" value="NZ_CP040710.1"/>
</dbReference>
<dbReference type="EMBL" id="CP040710">
    <property type="protein sequence ID" value="QCX00682.1"/>
    <property type="molecule type" value="Genomic_DNA"/>
</dbReference>
<organism evidence="1 2">
    <name type="scientific">Aggregatimonas sangjinii</name>
    <dbReference type="NCBI Taxonomy" id="2583587"/>
    <lineage>
        <taxon>Bacteria</taxon>
        <taxon>Pseudomonadati</taxon>
        <taxon>Bacteroidota</taxon>
        <taxon>Flavobacteriia</taxon>
        <taxon>Flavobacteriales</taxon>
        <taxon>Flavobacteriaceae</taxon>
        <taxon>Aggregatimonas</taxon>
    </lineage>
</organism>